<dbReference type="GO" id="GO:0020037">
    <property type="term" value="F:heme binding"/>
    <property type="evidence" value="ECO:0007669"/>
    <property type="project" value="UniProtKB-UniRule"/>
</dbReference>
<gene>
    <name evidence="7" type="ORF">LAME_0E02982G</name>
</gene>
<evidence type="ECO:0000256" key="4">
    <source>
        <dbReference type="PIRSR" id="PIRSR600898-1"/>
    </source>
</evidence>
<reference evidence="8" key="1">
    <citation type="submission" date="2016-03" db="EMBL/GenBank/DDBJ databases">
        <authorList>
            <person name="Devillers Hugo."/>
        </authorList>
    </citation>
    <scope>NUCLEOTIDE SEQUENCE [LARGE SCALE GENOMIC DNA]</scope>
</reference>
<evidence type="ECO:0000256" key="1">
    <source>
        <dbReference type="ARBA" id="ARBA00007119"/>
    </source>
</evidence>
<evidence type="ECO:0000256" key="2">
    <source>
        <dbReference type="ARBA" id="ARBA00022723"/>
    </source>
</evidence>
<organism evidence="7 8">
    <name type="scientific">Lachancea meyersii CBS 8951</name>
    <dbReference type="NCBI Taxonomy" id="1266667"/>
    <lineage>
        <taxon>Eukaryota</taxon>
        <taxon>Fungi</taxon>
        <taxon>Dikarya</taxon>
        <taxon>Ascomycota</taxon>
        <taxon>Saccharomycotina</taxon>
        <taxon>Saccharomycetes</taxon>
        <taxon>Saccharomycetales</taxon>
        <taxon>Saccharomycetaceae</taxon>
        <taxon>Lachancea</taxon>
    </lineage>
</organism>
<dbReference type="PROSITE" id="PS00876">
    <property type="entry name" value="IDO_1"/>
    <property type="match status" value="1"/>
</dbReference>
<keyword evidence="5" id="KW-0560">Oxidoreductase</keyword>
<dbReference type="Proteomes" id="UP000191144">
    <property type="component" value="Chromosome E"/>
</dbReference>
<dbReference type="PANTHER" id="PTHR28657:SF5">
    <property type="entry name" value="INDOLEAMINE 2,3-DIOXYGENASE"/>
    <property type="match status" value="1"/>
</dbReference>
<comment type="function">
    <text evidence="5">Produces N-formyl-kynurenine through the oxidation of tryptophan.</text>
</comment>
<dbReference type="AlphaFoldDB" id="A0A1G4JG78"/>
<feature type="region of interest" description="Disordered" evidence="6">
    <location>
        <begin position="450"/>
        <end position="495"/>
    </location>
</feature>
<dbReference type="SUPFAM" id="SSF140959">
    <property type="entry name" value="Indolic compounds 2,3-dioxygenase-like"/>
    <property type="match status" value="1"/>
</dbReference>
<evidence type="ECO:0000256" key="6">
    <source>
        <dbReference type="SAM" id="MobiDB-lite"/>
    </source>
</evidence>
<accession>A0A1G4JG78</accession>
<dbReference type="GO" id="GO:0034354">
    <property type="term" value="P:'de novo' NAD+ biosynthetic process from L-tryptophan"/>
    <property type="evidence" value="ECO:0007669"/>
    <property type="project" value="TreeGrafter"/>
</dbReference>
<dbReference type="GO" id="GO:0005737">
    <property type="term" value="C:cytoplasm"/>
    <property type="evidence" value="ECO:0007669"/>
    <property type="project" value="TreeGrafter"/>
</dbReference>
<protein>
    <recommendedName>
        <fullName evidence="5">Indoleamine 2,3-dioxygenase</fullName>
        <ecNumber evidence="5">1.13.11.52</ecNumber>
    </recommendedName>
</protein>
<keyword evidence="3 4" id="KW-0408">Iron</keyword>
<feature type="compositionally biased region" description="Basic and acidic residues" evidence="6">
    <location>
        <begin position="454"/>
        <end position="465"/>
    </location>
</feature>
<keyword evidence="4 5" id="KW-0349">Heme</keyword>
<comment type="similarity">
    <text evidence="1 5">Belongs to the indoleamine 2,3-dioxygenase family.</text>
</comment>
<keyword evidence="5" id="KW-0223">Dioxygenase</keyword>
<dbReference type="EC" id="1.13.11.52" evidence="5"/>
<evidence type="ECO:0000256" key="5">
    <source>
        <dbReference type="RuleBase" id="RU369119"/>
    </source>
</evidence>
<dbReference type="GO" id="GO:0046872">
    <property type="term" value="F:metal ion binding"/>
    <property type="evidence" value="ECO:0007669"/>
    <property type="project" value="UniProtKB-UniRule"/>
</dbReference>
<dbReference type="InterPro" id="IPR000898">
    <property type="entry name" value="Indolamine_dOase"/>
</dbReference>
<dbReference type="FunFam" id="1.20.58.480:FF:000004">
    <property type="entry name" value="Indoleamine 2,3-dioxygenase subfamily"/>
    <property type="match status" value="1"/>
</dbReference>
<keyword evidence="8" id="KW-1185">Reference proteome</keyword>
<dbReference type="GO" id="GO:0033754">
    <property type="term" value="F:indoleamine 2,3-dioxygenase activity"/>
    <property type="evidence" value="ECO:0007669"/>
    <property type="project" value="UniProtKB-EC"/>
</dbReference>
<dbReference type="GO" id="GO:0019441">
    <property type="term" value="P:L-tryptophan catabolic process to kynurenine"/>
    <property type="evidence" value="ECO:0007669"/>
    <property type="project" value="UniProtKB-UniRule"/>
</dbReference>
<dbReference type="EMBL" id="LT598481">
    <property type="protein sequence ID" value="SCU89324.1"/>
    <property type="molecule type" value="Genomic_DNA"/>
</dbReference>
<dbReference type="OrthoDB" id="540174at2759"/>
<dbReference type="PANTHER" id="PTHR28657">
    <property type="entry name" value="INDOLEAMINE 2,3-DIOXYGENASE"/>
    <property type="match status" value="1"/>
</dbReference>
<name>A0A1G4JG78_9SACH</name>
<comment type="catalytic activity">
    <reaction evidence="5">
        <text>L-tryptophan + O2 = N-formyl-L-kynurenine</text>
        <dbReference type="Rhea" id="RHEA:24536"/>
        <dbReference type="ChEBI" id="CHEBI:15379"/>
        <dbReference type="ChEBI" id="CHEBI:57912"/>
        <dbReference type="ChEBI" id="CHEBI:58629"/>
    </reaction>
</comment>
<feature type="binding site" description="proximal binding residue" evidence="4">
    <location>
        <position position="365"/>
    </location>
    <ligand>
        <name>heme b</name>
        <dbReference type="ChEBI" id="CHEBI:60344"/>
    </ligand>
    <ligandPart>
        <name>Fe</name>
        <dbReference type="ChEBI" id="CHEBI:18248"/>
    </ligandPart>
</feature>
<keyword evidence="2 4" id="KW-0479">Metal-binding</keyword>
<evidence type="ECO:0000313" key="8">
    <source>
        <dbReference type="Proteomes" id="UP000191144"/>
    </source>
</evidence>
<proteinExistence type="inferred from homology"/>
<sequence>MSSEIRVPDLKDYGLSGETGFLPAEFPVTRLSDPYYEKWEYVVNKLPSLLLSKCIRTVVDHLPVLEVKKSLLENIPELRRAYSVLCFITNAYVWGYDEPSEVLPDNIASPLLIISKKLGLPPLASYASLILWNYQPIIDDKDFVDDVMELQNLTTINTFTGGIDESWFYLVSVFFEKTGGQCLESGLEAIRASRDGNSAKLRFALEKVAQGIDELGSILMRMEEMCDPHVFYYRIRPYLAGWKNMEDVGLPNGIRYGTSGEYQQYAGGSNAQSSLIQALDIMLGVEHFAAGHKKPQQDAISAKTASNSFINGMRMYMPREHREFLVHLQLVSNVRDYVLSHKSDQKLILAYDACLAMLKSFRDKHIQIVTRYVVLQANKKPLPGKSKILRSGLSKGQGKKVQQGTGGTSLIPFLKQCRDETGSVAASDWGKKMLSTGVLQVQSSSTIVGIRKQRSNDEDLEQDSKKRPKLGLAGDWSSAAEDDGGEIVSRSGGHW</sequence>
<dbReference type="Pfam" id="PF01231">
    <property type="entry name" value="IDO"/>
    <property type="match status" value="1"/>
</dbReference>
<dbReference type="Gene3D" id="1.20.58.480">
    <property type="match status" value="1"/>
</dbReference>
<evidence type="ECO:0000256" key="3">
    <source>
        <dbReference type="ARBA" id="ARBA00023004"/>
    </source>
</evidence>
<evidence type="ECO:0000313" key="7">
    <source>
        <dbReference type="EMBL" id="SCU89324.1"/>
    </source>
</evidence>
<dbReference type="InterPro" id="IPR037217">
    <property type="entry name" value="Trp/Indoleamine_2_3_dOase-like"/>
</dbReference>